<dbReference type="InterPro" id="IPR000123">
    <property type="entry name" value="Reverse_transcriptase_msDNA"/>
</dbReference>
<dbReference type="EC" id="2.7.7.49" evidence="1"/>
<keyword evidence="6 11" id="KW-0695">RNA-directed DNA polymerase</keyword>
<dbReference type="SUPFAM" id="SSF56672">
    <property type="entry name" value="DNA/RNA polymerases"/>
    <property type="match status" value="1"/>
</dbReference>
<feature type="domain" description="Reverse transcriptase" evidence="10">
    <location>
        <begin position="56"/>
        <end position="290"/>
    </location>
</feature>
<evidence type="ECO:0000256" key="1">
    <source>
        <dbReference type="ARBA" id="ARBA00012493"/>
    </source>
</evidence>
<dbReference type="PANTHER" id="PTHR34047:SF7">
    <property type="entry name" value="RNA-DIRECTED DNA POLYMERASE"/>
    <property type="match status" value="1"/>
</dbReference>
<evidence type="ECO:0000313" key="11">
    <source>
        <dbReference type="EMBL" id="MFK4640131.1"/>
    </source>
</evidence>
<dbReference type="PRINTS" id="PR00866">
    <property type="entry name" value="RNADNAPOLMS"/>
</dbReference>
<evidence type="ECO:0000256" key="9">
    <source>
        <dbReference type="ARBA" id="ARBA00048173"/>
    </source>
</evidence>
<dbReference type="GO" id="GO:0003964">
    <property type="term" value="F:RNA-directed DNA polymerase activity"/>
    <property type="evidence" value="ECO:0007669"/>
    <property type="project" value="UniProtKB-KW"/>
</dbReference>
<reference evidence="11 12" key="1">
    <citation type="submission" date="2024-10" db="EMBL/GenBank/DDBJ databases">
        <title>Novel secondary metabolite-producing bacteria for plant disease control.</title>
        <authorList>
            <person name="Chevrette M."/>
        </authorList>
    </citation>
    <scope>NUCLEOTIDE SEQUENCE [LARGE SCALE GENOMIC DNA]</scope>
    <source>
        <strain evidence="11 12">J30 TE3557</strain>
    </source>
</reference>
<evidence type="ECO:0000256" key="2">
    <source>
        <dbReference type="ARBA" id="ARBA00022679"/>
    </source>
</evidence>
<evidence type="ECO:0000256" key="3">
    <source>
        <dbReference type="ARBA" id="ARBA00022695"/>
    </source>
</evidence>
<dbReference type="Pfam" id="PF00078">
    <property type="entry name" value="RVT_1"/>
    <property type="match status" value="1"/>
</dbReference>
<accession>A0ABW8N975</accession>
<gene>
    <name evidence="11" type="ORF">ABIA52_003020</name>
</gene>
<keyword evidence="2 11" id="KW-0808">Transferase</keyword>
<keyword evidence="4" id="KW-0479">Metal-binding</keyword>
<keyword evidence="12" id="KW-1185">Reference proteome</keyword>
<dbReference type="PROSITE" id="PS50878">
    <property type="entry name" value="RT_POL"/>
    <property type="match status" value="1"/>
</dbReference>
<comment type="similarity">
    <text evidence="8">Belongs to the bacterial reverse transcriptase family.</text>
</comment>
<dbReference type="PANTHER" id="PTHR34047">
    <property type="entry name" value="NUCLEAR INTRON MATURASE 1, MITOCHONDRIAL-RELATED"/>
    <property type="match status" value="1"/>
</dbReference>
<organism evidence="11 12">
    <name type="scientific">Paenarthrobacter histidinolovorans</name>
    <dbReference type="NCBI Taxonomy" id="43664"/>
    <lineage>
        <taxon>Bacteria</taxon>
        <taxon>Bacillati</taxon>
        <taxon>Actinomycetota</taxon>
        <taxon>Actinomycetes</taxon>
        <taxon>Micrococcales</taxon>
        <taxon>Micrococcaceae</taxon>
        <taxon>Paenarthrobacter</taxon>
    </lineage>
</organism>
<comment type="caution">
    <text evidence="11">The sequence shown here is derived from an EMBL/GenBank/DDBJ whole genome shotgun (WGS) entry which is preliminary data.</text>
</comment>
<comment type="catalytic activity">
    <reaction evidence="9">
        <text>DNA(n) + a 2'-deoxyribonucleoside 5'-triphosphate = DNA(n+1) + diphosphate</text>
        <dbReference type="Rhea" id="RHEA:22508"/>
        <dbReference type="Rhea" id="RHEA-COMP:17339"/>
        <dbReference type="Rhea" id="RHEA-COMP:17340"/>
        <dbReference type="ChEBI" id="CHEBI:33019"/>
        <dbReference type="ChEBI" id="CHEBI:61560"/>
        <dbReference type="ChEBI" id="CHEBI:173112"/>
        <dbReference type="EC" id="2.7.7.49"/>
    </reaction>
</comment>
<dbReference type="RefSeq" id="WP_404594883.1">
    <property type="nucleotide sequence ID" value="NZ_JBIYEW010000003.1"/>
</dbReference>
<keyword evidence="7" id="KW-0051">Antiviral defense</keyword>
<dbReference type="EMBL" id="JBIYEW010000003">
    <property type="protein sequence ID" value="MFK4640131.1"/>
    <property type="molecule type" value="Genomic_DNA"/>
</dbReference>
<dbReference type="CDD" id="cd03487">
    <property type="entry name" value="RT_Bac_retron_II"/>
    <property type="match status" value="1"/>
</dbReference>
<protein>
    <recommendedName>
        <fullName evidence="1">RNA-directed DNA polymerase</fullName>
        <ecNumber evidence="1">2.7.7.49</ecNumber>
    </recommendedName>
</protein>
<evidence type="ECO:0000259" key="10">
    <source>
        <dbReference type="PROSITE" id="PS50878"/>
    </source>
</evidence>
<keyword evidence="3 11" id="KW-0548">Nucleotidyltransferase</keyword>
<evidence type="ECO:0000313" key="12">
    <source>
        <dbReference type="Proteomes" id="UP001620520"/>
    </source>
</evidence>
<evidence type="ECO:0000256" key="8">
    <source>
        <dbReference type="ARBA" id="ARBA00034120"/>
    </source>
</evidence>
<sequence>MVGDTSSRAYAKGLLESGGSHELLNEIRKVDHECHAAGVTPIYTLGHLASLSGVSYGQLRKLMLEADKQYTEHKMAKKSGGFRTLHVPSAPLKIVQKFILQNCVPKGPSSPLSFAYTSKRGILDAAEKHVGSRSIIMLDFADFFGSVDSQSVYRLFVSYGYPELLAFEMSALCTFGPNIKLTPGAMVGRPYSPTGRRFLAQGSPSSGALANHVLLDFDKSIRMLEREGYAVTRYADDLTISTADSLSRRQCQMLIRRVTIMSQHHGMTINPRKTKVLLNKSSFRVLGLSVTDTGVGLSRPYKRNFESDVFGISRFGLSAQASFRNYTVEIEFIAHLWGHVAFAAGIDRTWAKRMREALLQLNVPEISVVNVFNASGGVSG</sequence>
<dbReference type="InterPro" id="IPR043502">
    <property type="entry name" value="DNA/RNA_pol_sf"/>
</dbReference>
<dbReference type="InterPro" id="IPR000477">
    <property type="entry name" value="RT_dom"/>
</dbReference>
<evidence type="ECO:0000256" key="5">
    <source>
        <dbReference type="ARBA" id="ARBA00022842"/>
    </source>
</evidence>
<name>A0ABW8N975_9MICC</name>
<evidence type="ECO:0000256" key="7">
    <source>
        <dbReference type="ARBA" id="ARBA00023118"/>
    </source>
</evidence>
<dbReference type="InterPro" id="IPR051083">
    <property type="entry name" value="GrpII_Intron_Splice-Mob/Def"/>
</dbReference>
<proteinExistence type="inferred from homology"/>
<keyword evidence="5" id="KW-0460">Magnesium</keyword>
<evidence type="ECO:0000256" key="6">
    <source>
        <dbReference type="ARBA" id="ARBA00022918"/>
    </source>
</evidence>
<evidence type="ECO:0000256" key="4">
    <source>
        <dbReference type="ARBA" id="ARBA00022723"/>
    </source>
</evidence>
<dbReference type="Proteomes" id="UP001620520">
    <property type="component" value="Unassembled WGS sequence"/>
</dbReference>